<feature type="transmembrane region" description="Helical" evidence="1">
    <location>
        <begin position="98"/>
        <end position="120"/>
    </location>
</feature>
<evidence type="ECO:0000313" key="2">
    <source>
        <dbReference type="EMBL" id="SFI75718.1"/>
    </source>
</evidence>
<dbReference type="AlphaFoldDB" id="A0A1I3KTN0"/>
<keyword evidence="3" id="KW-1185">Reference proteome</keyword>
<proteinExistence type="predicted"/>
<name>A0A1I3KTN0_9SPIR</name>
<dbReference type="EMBL" id="FORI01000005">
    <property type="protein sequence ID" value="SFI75718.1"/>
    <property type="molecule type" value="Genomic_DNA"/>
</dbReference>
<organism evidence="2 3">
    <name type="scientific">Treponema bryantii</name>
    <dbReference type="NCBI Taxonomy" id="163"/>
    <lineage>
        <taxon>Bacteria</taxon>
        <taxon>Pseudomonadati</taxon>
        <taxon>Spirochaetota</taxon>
        <taxon>Spirochaetia</taxon>
        <taxon>Spirochaetales</taxon>
        <taxon>Treponemataceae</taxon>
        <taxon>Treponema</taxon>
    </lineage>
</organism>
<gene>
    <name evidence="2" type="ORF">SAMN04487775_105155</name>
</gene>
<evidence type="ECO:0000313" key="3">
    <source>
        <dbReference type="Proteomes" id="UP000182737"/>
    </source>
</evidence>
<evidence type="ECO:0000256" key="1">
    <source>
        <dbReference type="SAM" id="Phobius"/>
    </source>
</evidence>
<reference evidence="3" key="1">
    <citation type="submission" date="2016-10" db="EMBL/GenBank/DDBJ databases">
        <authorList>
            <person name="Varghese N."/>
            <person name="Submissions S."/>
        </authorList>
    </citation>
    <scope>NUCLEOTIDE SEQUENCE [LARGE SCALE GENOMIC DNA]</scope>
    <source>
        <strain evidence="3">XBD1002</strain>
    </source>
</reference>
<keyword evidence="1" id="KW-0472">Membrane</keyword>
<feature type="transmembrane region" description="Helical" evidence="1">
    <location>
        <begin position="20"/>
        <end position="41"/>
    </location>
</feature>
<accession>A0A1I3KTN0</accession>
<keyword evidence="1" id="KW-1133">Transmembrane helix</keyword>
<feature type="transmembrane region" description="Helical" evidence="1">
    <location>
        <begin position="127"/>
        <end position="149"/>
    </location>
</feature>
<dbReference type="RefSeq" id="WP_074931476.1">
    <property type="nucleotide sequence ID" value="NZ_FORI01000005.1"/>
</dbReference>
<keyword evidence="1" id="KW-0812">Transmembrane</keyword>
<sequence length="270" mass="30569">MFGFILKKNFCDGWDNLLSVIFSNLVFLFTGIGLVLLNGLAARSESQILILLVVLFSAVVLSVLLVAYSDTAAHIANFDGVRLLDFIKAIPGALKDGALFGLMNAAVFIISSFSISYYIIDSGNLLGFALGCAIFWIDFFYLLAMQWFLPIRGLMHNNFRKCFKKSFLILFDNTGFSLLMGLYNLIFLVLSVVCIGFFPSMAGILIADTNALRVLLYKYDYLEEHPELKTRSQRRQIPWNDLLAEDRDILGPRPIRSFLFPWKDDKQQNL</sequence>
<protein>
    <submittedName>
        <fullName evidence="2">Uncharacterized protein</fullName>
    </submittedName>
</protein>
<feature type="transmembrane region" description="Helical" evidence="1">
    <location>
        <begin position="48"/>
        <end position="68"/>
    </location>
</feature>
<feature type="transmembrane region" description="Helical" evidence="1">
    <location>
        <begin position="182"/>
        <end position="207"/>
    </location>
</feature>
<dbReference type="Proteomes" id="UP000182737">
    <property type="component" value="Unassembled WGS sequence"/>
</dbReference>
<dbReference type="OrthoDB" id="360806at2"/>